<comment type="caution">
    <text evidence="2">The sequence shown here is derived from an EMBL/GenBank/DDBJ whole genome shotgun (WGS) entry which is preliminary data.</text>
</comment>
<dbReference type="EMBL" id="JAUSTP010000004">
    <property type="protein sequence ID" value="MDQ0189128.1"/>
    <property type="molecule type" value="Genomic_DNA"/>
</dbReference>
<dbReference type="InterPro" id="IPR019734">
    <property type="entry name" value="TPR_rpt"/>
</dbReference>
<dbReference type="Gene3D" id="1.25.40.10">
    <property type="entry name" value="Tetratricopeptide repeat domain"/>
    <property type="match status" value="2"/>
</dbReference>
<name>A0ABT9XFQ2_9BACL</name>
<organism evidence="2 3">
    <name type="scientific">Alicyclobacillus cycloheptanicus</name>
    <dbReference type="NCBI Taxonomy" id="1457"/>
    <lineage>
        <taxon>Bacteria</taxon>
        <taxon>Bacillati</taxon>
        <taxon>Bacillota</taxon>
        <taxon>Bacilli</taxon>
        <taxon>Bacillales</taxon>
        <taxon>Alicyclobacillaceae</taxon>
        <taxon>Alicyclobacillus</taxon>
    </lineage>
</organism>
<dbReference type="SUPFAM" id="SSF47413">
    <property type="entry name" value="lambda repressor-like DNA-binding domains"/>
    <property type="match status" value="1"/>
</dbReference>
<dbReference type="Pfam" id="PF13181">
    <property type="entry name" value="TPR_8"/>
    <property type="match status" value="2"/>
</dbReference>
<reference evidence="2 3" key="1">
    <citation type="submission" date="2023-07" db="EMBL/GenBank/DDBJ databases">
        <title>Genomic Encyclopedia of Type Strains, Phase IV (KMG-IV): sequencing the most valuable type-strain genomes for metagenomic binning, comparative biology and taxonomic classification.</title>
        <authorList>
            <person name="Goeker M."/>
        </authorList>
    </citation>
    <scope>NUCLEOTIDE SEQUENCE [LARGE SCALE GENOMIC DNA]</scope>
    <source>
        <strain evidence="2 3">DSM 4006</strain>
    </source>
</reference>
<evidence type="ECO:0000313" key="2">
    <source>
        <dbReference type="EMBL" id="MDQ0189128.1"/>
    </source>
</evidence>
<protein>
    <submittedName>
        <fullName evidence="2">Transcriptional regulator with XRE-family HTH domain</fullName>
    </submittedName>
</protein>
<dbReference type="SUPFAM" id="SSF48452">
    <property type="entry name" value="TPR-like"/>
    <property type="match status" value="1"/>
</dbReference>
<dbReference type="InterPro" id="IPR011990">
    <property type="entry name" value="TPR-like_helical_dom_sf"/>
</dbReference>
<dbReference type="RefSeq" id="WP_274454920.1">
    <property type="nucleotide sequence ID" value="NZ_CP067097.1"/>
</dbReference>
<dbReference type="PROSITE" id="PS50943">
    <property type="entry name" value="HTH_CROC1"/>
    <property type="match status" value="1"/>
</dbReference>
<dbReference type="InterPro" id="IPR010982">
    <property type="entry name" value="Lambda_DNA-bd_dom_sf"/>
</dbReference>
<dbReference type="InterPro" id="IPR001387">
    <property type="entry name" value="Cro/C1-type_HTH"/>
</dbReference>
<evidence type="ECO:0000313" key="3">
    <source>
        <dbReference type="Proteomes" id="UP001232973"/>
    </source>
</evidence>
<feature type="domain" description="HTH cro/C1-type" evidence="1">
    <location>
        <begin position="17"/>
        <end position="64"/>
    </location>
</feature>
<proteinExistence type="predicted"/>
<accession>A0ABT9XFQ2</accession>
<dbReference type="SMART" id="SM00028">
    <property type="entry name" value="TPR"/>
    <property type="match status" value="3"/>
</dbReference>
<keyword evidence="3" id="KW-1185">Reference proteome</keyword>
<dbReference type="Proteomes" id="UP001232973">
    <property type="component" value="Unassembled WGS sequence"/>
</dbReference>
<sequence>MNDEERGLVALVIGYQLRRARRQRNLSQADLAKGIGSQSMMSLLESGRQLPPSDVLELLAQRLDDGTLRSYAHMIAHGNFSFAEFSSTNRDVLLQALRTHRGRWHDIHIKLSLELCEYFYKNKLFHAVDEICHLVLQHSDDEVAHVQAWFYLGSSLLFLGDYEQALVWLNQAGSKYTLLDDTLRGRLFYNLGYAHAELDVCGVAIWYAKLATDVFLQSADYVRYARALGLLGTIQSHLGRAEEARTTLERAYEIMDKWEMDASDRARVATSIADVCEGVGDVASAEQWCLRAIDTGTKASDLISLSMAYQILSLVYKTRDERARAAEAAKMAIHHAENLLDKRILCRAYLVAVSVLNDMAERIQLAEKAFRTASESHHAIEQAVAAEWLANVPDAAGDSQTGEYRSAAFQAYRQHCLESSTYSYFFQRLSLGELMNHNPPAG</sequence>
<evidence type="ECO:0000259" key="1">
    <source>
        <dbReference type="PROSITE" id="PS50943"/>
    </source>
</evidence>
<dbReference type="CDD" id="cd00093">
    <property type="entry name" value="HTH_XRE"/>
    <property type="match status" value="1"/>
</dbReference>
<gene>
    <name evidence="2" type="ORF">J2S03_000944</name>
</gene>
<dbReference type="SMART" id="SM00530">
    <property type="entry name" value="HTH_XRE"/>
    <property type="match status" value="1"/>
</dbReference>
<dbReference type="Pfam" id="PF01381">
    <property type="entry name" value="HTH_3"/>
    <property type="match status" value="1"/>
</dbReference>